<accession>A0A6B7ZFZ7</accession>
<name>A0A6B7ZFZ7_9CAUD</name>
<organism evidence="1 2">
    <name type="scientific">Klebsiella phage N1M2</name>
    <dbReference type="NCBI Taxonomy" id="2664939"/>
    <lineage>
        <taxon>Viruses</taxon>
        <taxon>Duplodnaviria</taxon>
        <taxon>Heunggongvirae</taxon>
        <taxon>Uroviricota</taxon>
        <taxon>Caudoviricetes</taxon>
        <taxon>Chimalliviridae</taxon>
        <taxon>Nimduovirus</taxon>
        <taxon>Nimduovirus N1M2</taxon>
    </lineage>
</organism>
<keyword evidence="2" id="KW-1185">Reference proteome</keyword>
<dbReference type="Proteomes" id="UP000464669">
    <property type="component" value="Segment"/>
</dbReference>
<dbReference type="SUPFAM" id="SSF56784">
    <property type="entry name" value="HAD-like"/>
    <property type="match status" value="1"/>
</dbReference>
<dbReference type="Gene3D" id="1.10.150.240">
    <property type="entry name" value="Putative phosphatase, domain 2"/>
    <property type="match status" value="1"/>
</dbReference>
<sequence>MSPKLVLAFDMDDTLVDTYGFIYNHMLQFYTDRGMETELNYIMDMHAKGFSSLSWRKDESDDVFYQIIKKHTYMVDAKPTMLLSNDFISICNRLIERYKDDVQFVICTHRGFTSHGQPLTEEWLEKFEVDHIFKTVHALDRKEHANKVAFLKEQYPGSEIRLVDDNPMHDGETVHPYMPELVIYDKITALPGYANQRKWTGNLSFFNMCYQILKD</sequence>
<dbReference type="EMBL" id="MN642089">
    <property type="protein sequence ID" value="QGH72051.1"/>
    <property type="molecule type" value="Genomic_DNA"/>
</dbReference>
<dbReference type="InterPro" id="IPR023214">
    <property type="entry name" value="HAD_sf"/>
</dbReference>
<proteinExistence type="predicted"/>
<dbReference type="InterPro" id="IPR036412">
    <property type="entry name" value="HAD-like_sf"/>
</dbReference>
<reference evidence="1 2" key="1">
    <citation type="submission" date="2019-11" db="EMBL/GenBank/DDBJ databases">
        <authorList>
            <person name="Lewis R."/>
            <person name="Clooney A.G."/>
            <person name="Stockdale S.R."/>
            <person name="Buttimer C."/>
            <person name="Draper L.A."/>
            <person name="Ross R.P."/>
            <person name="Hill C."/>
        </authorList>
    </citation>
    <scope>NUCLEOTIDE SEQUENCE [LARGE SCALE GENOMIC DNA]</scope>
</reference>
<evidence type="ECO:0000313" key="1">
    <source>
        <dbReference type="EMBL" id="QGH72051.1"/>
    </source>
</evidence>
<evidence type="ECO:0000313" key="2">
    <source>
        <dbReference type="Proteomes" id="UP000464669"/>
    </source>
</evidence>
<gene>
    <name evidence="1" type="ORF">N1M2_188</name>
</gene>
<dbReference type="InterPro" id="IPR023198">
    <property type="entry name" value="PGP-like_dom2"/>
</dbReference>
<protein>
    <submittedName>
        <fullName evidence="1">Uncharacterized protein</fullName>
    </submittedName>
</protein>
<dbReference type="Gene3D" id="3.40.50.1000">
    <property type="entry name" value="HAD superfamily/HAD-like"/>
    <property type="match status" value="1"/>
</dbReference>